<dbReference type="eggNOG" id="KOG1572">
    <property type="taxonomic scope" value="Eukaryota"/>
</dbReference>
<dbReference type="GO" id="GO:0005737">
    <property type="term" value="C:cytoplasm"/>
    <property type="evidence" value="ECO:0007669"/>
    <property type="project" value="TreeGrafter"/>
</dbReference>
<keyword evidence="11" id="KW-1185">Reference proteome</keyword>
<organism evidence="10 11">
    <name type="scientific">Wickerhamomyces ciferrii (strain ATCC 14091 / BCRC 22168 / CBS 111 / JCM 3599 / NBRC 0793 / NRRL Y-1031 F-60-10)</name>
    <name type="common">Yeast</name>
    <name type="synonym">Pichia ciferrii</name>
    <dbReference type="NCBI Taxonomy" id="1206466"/>
    <lineage>
        <taxon>Eukaryota</taxon>
        <taxon>Fungi</taxon>
        <taxon>Dikarya</taxon>
        <taxon>Ascomycota</taxon>
        <taxon>Saccharomycotina</taxon>
        <taxon>Saccharomycetes</taxon>
        <taxon>Phaffomycetales</taxon>
        <taxon>Wickerhamomycetaceae</taxon>
        <taxon>Wickerhamomyces</taxon>
    </lineage>
</organism>
<evidence type="ECO:0000313" key="11">
    <source>
        <dbReference type="Proteomes" id="UP000009328"/>
    </source>
</evidence>
<dbReference type="EC" id="3.6.1.52" evidence="1"/>
<dbReference type="Pfam" id="PF03162">
    <property type="entry name" value="Y_phosphatase2"/>
    <property type="match status" value="1"/>
</dbReference>
<dbReference type="PROSITE" id="PS50054">
    <property type="entry name" value="TYR_PHOSPHATASE_DUAL"/>
    <property type="match status" value="1"/>
</dbReference>
<comment type="catalytic activity">
    <reaction evidence="4">
        <text>5-diphospho-1D-myo-inositol 1,2,3,4,6-pentakisphosphate + H2O = 1D-myo-inositol hexakisphosphate + phosphate + H(+)</text>
        <dbReference type="Rhea" id="RHEA:22384"/>
        <dbReference type="ChEBI" id="CHEBI:15377"/>
        <dbReference type="ChEBI" id="CHEBI:15378"/>
        <dbReference type="ChEBI" id="CHEBI:43474"/>
        <dbReference type="ChEBI" id="CHEBI:58130"/>
        <dbReference type="ChEBI" id="CHEBI:58628"/>
        <dbReference type="EC" id="3.6.1.52"/>
    </reaction>
    <physiologicalReaction direction="left-to-right" evidence="4">
        <dbReference type="Rhea" id="RHEA:22385"/>
    </physiologicalReaction>
</comment>
<proteinExistence type="inferred from homology"/>
<gene>
    <name evidence="10" type="ORF">BN7_1571</name>
</gene>
<dbReference type="FunCoup" id="K0KIM5">
    <property type="interactions" value="141"/>
</dbReference>
<evidence type="ECO:0000256" key="1">
    <source>
        <dbReference type="ARBA" id="ARBA00012527"/>
    </source>
</evidence>
<dbReference type="Proteomes" id="UP000009328">
    <property type="component" value="Unassembled WGS sequence"/>
</dbReference>
<dbReference type="GO" id="GO:0052840">
    <property type="term" value="F:inositol diphosphate tetrakisphosphate diphosphatase activity"/>
    <property type="evidence" value="ECO:0007669"/>
    <property type="project" value="TreeGrafter"/>
</dbReference>
<dbReference type="HOGENOM" id="CLU_047845_1_1_1"/>
<evidence type="ECO:0000256" key="8">
    <source>
        <dbReference type="SAM" id="MobiDB-lite"/>
    </source>
</evidence>
<dbReference type="AlphaFoldDB" id="K0KIM5"/>
<comment type="catalytic activity">
    <reaction evidence="6">
        <text>1,5-bis(diphospho)-1D-myo-inositol 2,3,4,6-tetrakisphosphate + H2O = 1-diphospho-1D-myo-inositol 2,3,4,5,6-pentakisphosphate + phosphate + 2 H(+)</text>
        <dbReference type="Rhea" id="RHEA:79699"/>
        <dbReference type="ChEBI" id="CHEBI:15377"/>
        <dbReference type="ChEBI" id="CHEBI:15378"/>
        <dbReference type="ChEBI" id="CHEBI:43474"/>
        <dbReference type="ChEBI" id="CHEBI:74946"/>
        <dbReference type="ChEBI" id="CHEBI:77983"/>
        <dbReference type="EC" id="3.6.1.52"/>
    </reaction>
    <physiologicalReaction direction="left-to-right" evidence="6">
        <dbReference type="Rhea" id="RHEA:79700"/>
    </physiologicalReaction>
</comment>
<dbReference type="STRING" id="1206466.K0KIM5"/>
<name>K0KIM5_WICCF</name>
<dbReference type="PANTHER" id="PTHR31126">
    <property type="entry name" value="TYROSINE-PROTEIN PHOSPHATASE"/>
    <property type="match status" value="1"/>
</dbReference>
<dbReference type="FunFam" id="3.90.190.10:FF:000024">
    <property type="entry name" value="probable tyrosine-protein phosphatase At1g05000"/>
    <property type="match status" value="1"/>
</dbReference>
<dbReference type="InterPro" id="IPR016130">
    <property type="entry name" value="Tyr_Pase_AS"/>
</dbReference>
<protein>
    <recommendedName>
        <fullName evidence="1">diphosphoinositol-polyphosphate diphosphatase</fullName>
        <ecNumber evidence="1">3.6.1.52</ecNumber>
    </recommendedName>
</protein>
<dbReference type="EMBL" id="CAIF01000033">
    <property type="protein sequence ID" value="CCH42032.1"/>
    <property type="molecule type" value="Genomic_DNA"/>
</dbReference>
<evidence type="ECO:0000256" key="5">
    <source>
        <dbReference type="ARBA" id="ARBA00047562"/>
    </source>
</evidence>
<dbReference type="GO" id="GO:0016791">
    <property type="term" value="F:phosphatase activity"/>
    <property type="evidence" value="ECO:0007669"/>
    <property type="project" value="InterPro"/>
</dbReference>
<comment type="caution">
    <text evidence="10">The sequence shown here is derived from an EMBL/GenBank/DDBJ whole genome shotgun (WGS) entry which is preliminary data.</text>
</comment>
<dbReference type="PANTHER" id="PTHR31126:SF48">
    <property type="entry name" value="INOSITOL PHOSPHATASE SIW14"/>
    <property type="match status" value="1"/>
</dbReference>
<dbReference type="PROSITE" id="PS00383">
    <property type="entry name" value="TYR_PHOSPHATASE_1"/>
    <property type="match status" value="1"/>
</dbReference>
<dbReference type="InterPro" id="IPR029021">
    <property type="entry name" value="Prot-tyrosine_phosphatase-like"/>
</dbReference>
<dbReference type="InterPro" id="IPR020422">
    <property type="entry name" value="TYR_PHOSPHATASE_DUAL_dom"/>
</dbReference>
<dbReference type="Gene3D" id="3.90.190.10">
    <property type="entry name" value="Protein tyrosine phosphatase superfamily"/>
    <property type="match status" value="1"/>
</dbReference>
<accession>K0KIM5</accession>
<keyword evidence="2 10" id="KW-0378">Hydrolase</keyword>
<dbReference type="InterPro" id="IPR004861">
    <property type="entry name" value="Siw14-like"/>
</dbReference>
<dbReference type="CDD" id="cd14528">
    <property type="entry name" value="PFA-DSP_Siw14"/>
    <property type="match status" value="1"/>
</dbReference>
<evidence type="ECO:0000313" key="10">
    <source>
        <dbReference type="EMBL" id="CCH42032.1"/>
    </source>
</evidence>
<comment type="catalytic activity">
    <reaction evidence="7">
        <text>6-diphospho-1D-myo-inositol pentakisphosphate + H2O = 1D-myo-inositol hexakisphosphate + phosphate + H(+)</text>
        <dbReference type="Rhea" id="RHEA:79703"/>
        <dbReference type="ChEBI" id="CHEBI:15377"/>
        <dbReference type="ChEBI" id="CHEBI:15378"/>
        <dbReference type="ChEBI" id="CHEBI:43474"/>
        <dbReference type="ChEBI" id="CHEBI:58130"/>
        <dbReference type="ChEBI" id="CHEBI:230534"/>
        <dbReference type="EC" id="3.6.1.52"/>
    </reaction>
    <physiologicalReaction direction="left-to-right" evidence="7">
        <dbReference type="Rhea" id="RHEA:79704"/>
    </physiologicalReaction>
</comment>
<dbReference type="SUPFAM" id="SSF52799">
    <property type="entry name" value="(Phosphotyrosine protein) phosphatases II"/>
    <property type="match status" value="1"/>
</dbReference>
<feature type="domain" description="Tyrosine-protein phosphatase" evidence="9">
    <location>
        <begin position="87"/>
        <end position="236"/>
    </location>
</feature>
<evidence type="ECO:0000256" key="7">
    <source>
        <dbReference type="ARBA" id="ARBA00048424"/>
    </source>
</evidence>
<evidence type="ECO:0000259" key="9">
    <source>
        <dbReference type="PROSITE" id="PS50054"/>
    </source>
</evidence>
<sequence length="246" mass="28641">MGDYRMDLDDQIEKPGIDPRQYDDEYQQDRDESIPFDIDMEDIELGNESVQNQLESNINKVDELSSFSNITTTIDDGIIEEFTPPENFSPVIGRIYRSSFPRVENFKFLQKLKLKSILVLVPDEYPKENLEFLEKQGINFFQVGLSGNKEPFVNVPHDLITKALNIVIDPQNHPILIHCNRGKHRTGCLVGCIRRLQGWSLTMIFDEYRRFASPKARPLDQQFIEMYGEEEIVEIATEKGWLPLKW</sequence>
<dbReference type="GO" id="GO:0052845">
    <property type="term" value="F:inositol-5-diphosphate-1,2,3,4,6-pentakisphosphate diphosphatase activity"/>
    <property type="evidence" value="ECO:0007669"/>
    <property type="project" value="RHEA"/>
</dbReference>
<evidence type="ECO:0000256" key="3">
    <source>
        <dbReference type="ARBA" id="ARBA00044949"/>
    </source>
</evidence>
<feature type="region of interest" description="Disordered" evidence="8">
    <location>
        <begin position="1"/>
        <end position="29"/>
    </location>
</feature>
<dbReference type="InterPro" id="IPR020428">
    <property type="entry name" value="PFA-DSPs"/>
</dbReference>
<reference evidence="10 11" key="1">
    <citation type="journal article" date="2012" name="Eukaryot. Cell">
        <title>Draft genome sequence of Wickerhamomyces ciferrii NRRL Y-1031 F-60-10.</title>
        <authorList>
            <person name="Schneider J."/>
            <person name="Andrea H."/>
            <person name="Blom J."/>
            <person name="Jaenicke S."/>
            <person name="Ruckert C."/>
            <person name="Schorsch C."/>
            <person name="Szczepanowski R."/>
            <person name="Farwick M."/>
            <person name="Goesmann A."/>
            <person name="Puhler A."/>
            <person name="Schaffer S."/>
            <person name="Tauch A."/>
            <person name="Kohler T."/>
            <person name="Brinkrolf K."/>
        </authorList>
    </citation>
    <scope>NUCLEOTIDE SEQUENCE [LARGE SCALE GENOMIC DNA]</scope>
    <source>
        <strain evidence="11">ATCC 14091 / BCRC 22168 / CBS 111 / JCM 3599 / NBRC 0793 / NRRL Y-1031 F-60-10</strain>
    </source>
</reference>
<dbReference type="InParanoid" id="K0KIM5"/>
<comment type="catalytic activity">
    <reaction evidence="5">
        <text>3,5-bis(diphospho)-1D-myo-inositol 1,2,4,6-tetrakisphosphate + H2O = 3-diphospho-1D-myo-inositol 1,2,4,5,6-pentakisphosphate + phosphate + 2 H(+)</text>
        <dbReference type="Rhea" id="RHEA:56312"/>
        <dbReference type="ChEBI" id="CHEBI:15377"/>
        <dbReference type="ChEBI" id="CHEBI:15378"/>
        <dbReference type="ChEBI" id="CHEBI:43474"/>
        <dbReference type="ChEBI" id="CHEBI:140372"/>
        <dbReference type="ChEBI" id="CHEBI:140374"/>
        <dbReference type="EC" id="3.6.1.52"/>
    </reaction>
    <physiologicalReaction direction="left-to-right" evidence="5">
        <dbReference type="Rhea" id="RHEA:56313"/>
    </physiologicalReaction>
</comment>
<comment type="similarity">
    <text evidence="3">Belongs to the protein-tyrosine phosphatase family. Atypical dual-specificity phosphatase Siw14-like subfamily.</text>
</comment>
<evidence type="ECO:0000256" key="4">
    <source>
        <dbReference type="ARBA" id="ARBA00047342"/>
    </source>
</evidence>
<evidence type="ECO:0000256" key="2">
    <source>
        <dbReference type="ARBA" id="ARBA00022801"/>
    </source>
</evidence>
<dbReference type="GO" id="GO:0052848">
    <property type="term" value="F:inositol-3,5-bisdiphosphate-2,3,4,6-tetrakisphosphate 5-diphosphatase activity"/>
    <property type="evidence" value="ECO:0007669"/>
    <property type="project" value="RHEA"/>
</dbReference>
<evidence type="ECO:0000256" key="6">
    <source>
        <dbReference type="ARBA" id="ARBA00047927"/>
    </source>
</evidence>
<dbReference type="PRINTS" id="PR01911">
    <property type="entry name" value="PFDSPHPHTASE"/>
</dbReference>